<gene>
    <name evidence="2" type="ORF">ENSA7_44690</name>
</gene>
<reference evidence="2 3" key="1">
    <citation type="submission" date="2018-03" db="EMBL/GenBank/DDBJ databases">
        <title>Draft Genome Sequences of the Obligatory Marine Myxobacteria Enhygromyxa salina SWB007.</title>
        <authorList>
            <person name="Poehlein A."/>
            <person name="Moghaddam J.A."/>
            <person name="Harms H."/>
            <person name="Alanjari M."/>
            <person name="Koenig G.M."/>
            <person name="Daniel R."/>
            <person name="Schaeberle T.F."/>
        </authorList>
    </citation>
    <scope>NUCLEOTIDE SEQUENCE [LARGE SCALE GENOMIC DNA]</scope>
    <source>
        <strain evidence="2 3">SWB007</strain>
    </source>
</reference>
<dbReference type="Proteomes" id="UP000238823">
    <property type="component" value="Unassembled WGS sequence"/>
</dbReference>
<sequence>MSEIQRLVRRRRLKRIALGALAVTLVSATVVVVQAWVPFGHRATGDRLERMRASPQWDGGGFENPQPLWNDGLGMITEAWTGSDQSSPDQPLEFDGGDLSRFEQPPATGLRVTWLGHSTLLIEIDGHTVLTDPVWGERTSPLRWAGPTRFFPPPIPLAELPPVDAVLISHDHYDHLDYATIDAIKQWDTRFVVPLGVGAHLEYWGVPVERIIELDWWERTRVGALEIACAPARHASGRQLFDQNNTLWAGYALLGGDHRVFFSGDTGLFPGMTEIGEQLGPFDLTMIEAGAYGQAWPDWHIGPEQAVRAHQMLRGEVMLPIHWGLFDLAYHGWTEPIERTLIAAAAAGVVVAAPQPGQSFEPEALGPIERWWPAVLWRTAKEYPIVSTGVD</sequence>
<dbReference type="GO" id="GO:0005737">
    <property type="term" value="C:cytoplasm"/>
    <property type="evidence" value="ECO:0007669"/>
    <property type="project" value="TreeGrafter"/>
</dbReference>
<dbReference type="PROSITE" id="PS51318">
    <property type="entry name" value="TAT"/>
    <property type="match status" value="1"/>
</dbReference>
<dbReference type="InterPro" id="IPR036866">
    <property type="entry name" value="RibonucZ/Hydroxyglut_hydro"/>
</dbReference>
<dbReference type="InterPro" id="IPR001279">
    <property type="entry name" value="Metallo-B-lactamas"/>
</dbReference>
<dbReference type="Pfam" id="PF12706">
    <property type="entry name" value="Lactamase_B_2"/>
    <property type="match status" value="1"/>
</dbReference>
<organism evidence="2 3">
    <name type="scientific">Enhygromyxa salina</name>
    <dbReference type="NCBI Taxonomy" id="215803"/>
    <lineage>
        <taxon>Bacteria</taxon>
        <taxon>Pseudomonadati</taxon>
        <taxon>Myxococcota</taxon>
        <taxon>Polyangia</taxon>
        <taxon>Nannocystales</taxon>
        <taxon>Nannocystaceae</taxon>
        <taxon>Enhygromyxa</taxon>
    </lineage>
</organism>
<protein>
    <submittedName>
        <fullName evidence="2">Metal-dependent hydrolase</fullName>
    </submittedName>
</protein>
<accession>A0A2S9YKE8</accession>
<dbReference type="InterPro" id="IPR006311">
    <property type="entry name" value="TAT_signal"/>
</dbReference>
<dbReference type="PANTHER" id="PTHR15032:SF4">
    <property type="entry name" value="N-ACYL-PHOSPHATIDYLETHANOLAMINE-HYDROLYZING PHOSPHOLIPASE D"/>
    <property type="match status" value="1"/>
</dbReference>
<dbReference type="AlphaFoldDB" id="A0A2S9YKE8"/>
<evidence type="ECO:0000259" key="1">
    <source>
        <dbReference type="Pfam" id="PF12706"/>
    </source>
</evidence>
<name>A0A2S9YKE8_9BACT</name>
<dbReference type="RefSeq" id="WP_181234007.1">
    <property type="nucleotide sequence ID" value="NZ_PVNL01000092.1"/>
</dbReference>
<dbReference type="PANTHER" id="PTHR15032">
    <property type="entry name" value="N-ACYL-PHOSPHATIDYLETHANOLAMINE-HYDROLYZING PHOSPHOLIPASE D"/>
    <property type="match status" value="1"/>
</dbReference>
<dbReference type="GO" id="GO:0016787">
    <property type="term" value="F:hydrolase activity"/>
    <property type="evidence" value="ECO:0007669"/>
    <property type="project" value="UniProtKB-KW"/>
</dbReference>
<dbReference type="Gene3D" id="3.60.15.10">
    <property type="entry name" value="Ribonuclease Z/Hydroxyacylglutathione hydrolase-like"/>
    <property type="match status" value="1"/>
</dbReference>
<feature type="domain" description="Metallo-beta-lactamase" evidence="1">
    <location>
        <begin position="127"/>
        <end position="323"/>
    </location>
</feature>
<comment type="caution">
    <text evidence="2">The sequence shown here is derived from an EMBL/GenBank/DDBJ whole genome shotgun (WGS) entry which is preliminary data.</text>
</comment>
<evidence type="ECO:0000313" key="2">
    <source>
        <dbReference type="EMBL" id="PRQ05579.1"/>
    </source>
</evidence>
<keyword evidence="2" id="KW-0378">Hydrolase</keyword>
<proteinExistence type="predicted"/>
<dbReference type="EMBL" id="PVNL01000092">
    <property type="protein sequence ID" value="PRQ05579.1"/>
    <property type="molecule type" value="Genomic_DNA"/>
</dbReference>
<evidence type="ECO:0000313" key="3">
    <source>
        <dbReference type="Proteomes" id="UP000238823"/>
    </source>
</evidence>
<dbReference type="SUPFAM" id="SSF56281">
    <property type="entry name" value="Metallo-hydrolase/oxidoreductase"/>
    <property type="match status" value="1"/>
</dbReference>